<dbReference type="EMBL" id="MU155271">
    <property type="protein sequence ID" value="KAF9477114.1"/>
    <property type="molecule type" value="Genomic_DNA"/>
</dbReference>
<name>A0A9P6CYB6_9AGAR</name>
<gene>
    <name evidence="1" type="ORF">BDN70DRAFT_862258</name>
</gene>
<protein>
    <recommendedName>
        <fullName evidence="3">BTB domain-containing protein</fullName>
    </recommendedName>
</protein>
<comment type="caution">
    <text evidence="1">The sequence shown here is derived from an EMBL/GenBank/DDBJ whole genome shotgun (WGS) entry which is preliminary data.</text>
</comment>
<sequence>MDLPTVRPCPVRDCTLPIDIILKSSDDIFHAAHTKLLEQFSEGFPHAASVTVDANIPVLEETSAVLDLMLQFMHHTRQPDLGNIDFDLLCSFAEAVEKYLIYSAMSVCKILMNLSIAYHPVEVLVYALKHDYHELANTAAPLTVQNDSEMVVSKAKAAGIHDSFLVAWFRYRDNVTKAGRSLLKNPPGYGIGGLHKGGLQQCELWTEFIEEVLSAGIKLDFPKPKDVAEIISNHVEDLEECPHCSKRGNYWLAHAQSAAKEEYPLFLKF</sequence>
<proteinExistence type="predicted"/>
<dbReference type="OrthoDB" id="3057577at2759"/>
<organism evidence="1 2">
    <name type="scientific">Pholiota conissans</name>
    <dbReference type="NCBI Taxonomy" id="109636"/>
    <lineage>
        <taxon>Eukaryota</taxon>
        <taxon>Fungi</taxon>
        <taxon>Dikarya</taxon>
        <taxon>Basidiomycota</taxon>
        <taxon>Agaricomycotina</taxon>
        <taxon>Agaricomycetes</taxon>
        <taxon>Agaricomycetidae</taxon>
        <taxon>Agaricales</taxon>
        <taxon>Agaricineae</taxon>
        <taxon>Strophariaceae</taxon>
        <taxon>Pholiota</taxon>
    </lineage>
</organism>
<reference evidence="1" key="1">
    <citation type="submission" date="2020-11" db="EMBL/GenBank/DDBJ databases">
        <authorList>
            <consortium name="DOE Joint Genome Institute"/>
            <person name="Ahrendt S."/>
            <person name="Riley R."/>
            <person name="Andreopoulos W."/>
            <person name="Labutti K."/>
            <person name="Pangilinan J."/>
            <person name="Ruiz-Duenas F.J."/>
            <person name="Barrasa J.M."/>
            <person name="Sanchez-Garcia M."/>
            <person name="Camarero S."/>
            <person name="Miyauchi S."/>
            <person name="Serrano A."/>
            <person name="Linde D."/>
            <person name="Babiker R."/>
            <person name="Drula E."/>
            <person name="Ayuso-Fernandez I."/>
            <person name="Pacheco R."/>
            <person name="Padilla G."/>
            <person name="Ferreira P."/>
            <person name="Barriuso J."/>
            <person name="Kellner H."/>
            <person name="Castanera R."/>
            <person name="Alfaro M."/>
            <person name="Ramirez L."/>
            <person name="Pisabarro A.G."/>
            <person name="Kuo A."/>
            <person name="Tritt A."/>
            <person name="Lipzen A."/>
            <person name="He G."/>
            <person name="Yan M."/>
            <person name="Ng V."/>
            <person name="Cullen D."/>
            <person name="Martin F."/>
            <person name="Rosso M.-N."/>
            <person name="Henrissat B."/>
            <person name="Hibbett D."/>
            <person name="Martinez A.T."/>
            <person name="Grigoriev I.V."/>
        </authorList>
    </citation>
    <scope>NUCLEOTIDE SEQUENCE</scope>
    <source>
        <strain evidence="1">CIRM-BRFM 674</strain>
    </source>
</reference>
<evidence type="ECO:0000313" key="2">
    <source>
        <dbReference type="Proteomes" id="UP000807469"/>
    </source>
</evidence>
<dbReference type="AlphaFoldDB" id="A0A9P6CYB6"/>
<keyword evidence="2" id="KW-1185">Reference proteome</keyword>
<accession>A0A9P6CYB6</accession>
<evidence type="ECO:0008006" key="3">
    <source>
        <dbReference type="Google" id="ProtNLM"/>
    </source>
</evidence>
<evidence type="ECO:0000313" key="1">
    <source>
        <dbReference type="EMBL" id="KAF9477114.1"/>
    </source>
</evidence>
<dbReference type="Proteomes" id="UP000807469">
    <property type="component" value="Unassembled WGS sequence"/>
</dbReference>